<evidence type="ECO:0000313" key="1">
    <source>
        <dbReference type="EMBL" id="KKZ60502.1"/>
    </source>
</evidence>
<dbReference type="Proteomes" id="UP000034164">
    <property type="component" value="Unassembled WGS sequence"/>
</dbReference>
<dbReference type="AlphaFoldDB" id="A0A0G2HQX3"/>
<comment type="caution">
    <text evidence="1">The sequence shown here is derived from an EMBL/GenBank/DDBJ whole genome shotgun (WGS) entry which is preliminary data.</text>
</comment>
<proteinExistence type="predicted"/>
<name>A0A0G2HQX3_9EURO</name>
<protein>
    <submittedName>
        <fullName evidence="1">Uncharacterized protein</fullName>
    </submittedName>
</protein>
<organism evidence="1 2">
    <name type="scientific">[Emmonsia] crescens</name>
    <dbReference type="NCBI Taxonomy" id="73230"/>
    <lineage>
        <taxon>Eukaryota</taxon>
        <taxon>Fungi</taxon>
        <taxon>Dikarya</taxon>
        <taxon>Ascomycota</taxon>
        <taxon>Pezizomycotina</taxon>
        <taxon>Eurotiomycetes</taxon>
        <taxon>Eurotiomycetidae</taxon>
        <taxon>Onygenales</taxon>
        <taxon>Ajellomycetaceae</taxon>
        <taxon>Emergomyces</taxon>
    </lineage>
</organism>
<dbReference type="VEuPathDB" id="FungiDB:EMCG_04825"/>
<accession>A0A0G2HQX3</accession>
<reference evidence="2" key="1">
    <citation type="journal article" date="2015" name="PLoS Genet.">
        <title>The dynamic genome and transcriptome of the human fungal pathogen Blastomyces and close relative Emmonsia.</title>
        <authorList>
            <person name="Munoz J.F."/>
            <person name="Gauthier G.M."/>
            <person name="Desjardins C.A."/>
            <person name="Gallo J.E."/>
            <person name="Holder J."/>
            <person name="Sullivan T.D."/>
            <person name="Marty A.J."/>
            <person name="Carmen J.C."/>
            <person name="Chen Z."/>
            <person name="Ding L."/>
            <person name="Gujja S."/>
            <person name="Magrini V."/>
            <person name="Misas E."/>
            <person name="Mitreva M."/>
            <person name="Priest M."/>
            <person name="Saif S."/>
            <person name="Whiston E.A."/>
            <person name="Young S."/>
            <person name="Zeng Q."/>
            <person name="Goldman W.E."/>
            <person name="Mardis E.R."/>
            <person name="Taylor J.W."/>
            <person name="McEwen J.G."/>
            <person name="Clay O.K."/>
            <person name="Klein B.S."/>
            <person name="Cuomo C.A."/>
        </authorList>
    </citation>
    <scope>NUCLEOTIDE SEQUENCE [LARGE SCALE GENOMIC DNA]</scope>
    <source>
        <strain evidence="2">UAMH 3008</strain>
    </source>
</reference>
<sequence>MTPACALRTPGPSTPIALLDHPIHAPHPNPLPGFNQTAILDQSKISLAQCLAYPGNNRHRQ</sequence>
<dbReference type="EMBL" id="LCZI01001530">
    <property type="protein sequence ID" value="KKZ60502.1"/>
    <property type="molecule type" value="Genomic_DNA"/>
</dbReference>
<evidence type="ECO:0000313" key="2">
    <source>
        <dbReference type="Proteomes" id="UP000034164"/>
    </source>
</evidence>
<gene>
    <name evidence="1" type="ORF">EMCG_04825</name>
</gene>